<dbReference type="EMBL" id="JACHND010000001">
    <property type="protein sequence ID" value="MBB4700808.1"/>
    <property type="molecule type" value="Genomic_DNA"/>
</dbReference>
<protein>
    <submittedName>
        <fullName evidence="2">Transcriptional regulator with XRE-family HTH domain</fullName>
    </submittedName>
</protein>
<dbReference type="CDD" id="cd00093">
    <property type="entry name" value="HTH_XRE"/>
    <property type="match status" value="1"/>
</dbReference>
<proteinExistence type="predicted"/>
<comment type="caution">
    <text evidence="2">The sequence shown here is derived from an EMBL/GenBank/DDBJ whole genome shotgun (WGS) entry which is preliminary data.</text>
</comment>
<evidence type="ECO:0000313" key="2">
    <source>
        <dbReference type="EMBL" id="MBB4700808.1"/>
    </source>
</evidence>
<feature type="domain" description="HTH cro/C1-type" evidence="1">
    <location>
        <begin position="15"/>
        <end position="69"/>
    </location>
</feature>
<dbReference type="GO" id="GO:0003677">
    <property type="term" value="F:DNA binding"/>
    <property type="evidence" value="ECO:0007669"/>
    <property type="project" value="InterPro"/>
</dbReference>
<evidence type="ECO:0000313" key="3">
    <source>
        <dbReference type="Proteomes" id="UP000542210"/>
    </source>
</evidence>
<dbReference type="InterPro" id="IPR001387">
    <property type="entry name" value="Cro/C1-type_HTH"/>
</dbReference>
<dbReference type="PROSITE" id="PS50943">
    <property type="entry name" value="HTH_CROC1"/>
    <property type="match status" value="1"/>
</dbReference>
<name>A0A7W7G7N3_9ACTN</name>
<dbReference type="Pfam" id="PF13560">
    <property type="entry name" value="HTH_31"/>
    <property type="match status" value="1"/>
</dbReference>
<dbReference type="InterPro" id="IPR010982">
    <property type="entry name" value="Lambda_DNA-bd_dom_sf"/>
</dbReference>
<dbReference type="Proteomes" id="UP000542210">
    <property type="component" value="Unassembled WGS sequence"/>
</dbReference>
<reference evidence="2 3" key="1">
    <citation type="submission" date="2020-08" db="EMBL/GenBank/DDBJ databases">
        <title>Sequencing the genomes of 1000 actinobacteria strains.</title>
        <authorList>
            <person name="Klenk H.-P."/>
        </authorList>
    </citation>
    <scope>NUCLEOTIDE SEQUENCE [LARGE SCALE GENOMIC DNA]</scope>
    <source>
        <strain evidence="2 3">DSM 45784</strain>
    </source>
</reference>
<accession>A0A7W7G7N3</accession>
<dbReference type="SUPFAM" id="SSF47413">
    <property type="entry name" value="lambda repressor-like DNA-binding domains"/>
    <property type="match status" value="1"/>
</dbReference>
<sequence>MTSPTVKRRRLSHVLRQLRQSADLTATEAAKRLEWDPSKVARMERNQWKLPNVHDIRLLLDLYGVTDGRQREVLITLARESRQRGWWANYEDVFRSSLPDFEAGASVIRTYEALLIPGLLQTAAYAAAIWRAGQVLDEHTDHVIERHVQARLARQQVLTRESPPQLLTVIDEAALIKVVGGPTVMREQLHHLIRMAASANVTIQVLPNSSGAHAAMTGGFAIMDFSSPADDPSLVYMETATENLWLETPEKHQQYALIFSRVQASALSPEESVTCLSTHMDGYGR</sequence>
<dbReference type="AlphaFoldDB" id="A0A7W7G7N3"/>
<organism evidence="2 3">
    <name type="scientific">Sphaerisporangium siamense</name>
    <dbReference type="NCBI Taxonomy" id="795645"/>
    <lineage>
        <taxon>Bacteria</taxon>
        <taxon>Bacillati</taxon>
        <taxon>Actinomycetota</taxon>
        <taxon>Actinomycetes</taxon>
        <taxon>Streptosporangiales</taxon>
        <taxon>Streptosporangiaceae</taxon>
        <taxon>Sphaerisporangium</taxon>
    </lineage>
</organism>
<evidence type="ECO:0000259" key="1">
    <source>
        <dbReference type="PROSITE" id="PS50943"/>
    </source>
</evidence>
<dbReference type="Pfam" id="PF19054">
    <property type="entry name" value="DUF5753"/>
    <property type="match status" value="1"/>
</dbReference>
<dbReference type="SMART" id="SM00530">
    <property type="entry name" value="HTH_XRE"/>
    <property type="match status" value="1"/>
</dbReference>
<keyword evidence="3" id="KW-1185">Reference proteome</keyword>
<gene>
    <name evidence="2" type="ORF">BJ982_002352</name>
</gene>
<dbReference type="RefSeq" id="WP_184879434.1">
    <property type="nucleotide sequence ID" value="NZ_BOOV01000017.1"/>
</dbReference>
<dbReference type="Gene3D" id="1.10.260.40">
    <property type="entry name" value="lambda repressor-like DNA-binding domains"/>
    <property type="match status" value="1"/>
</dbReference>
<dbReference type="InterPro" id="IPR043917">
    <property type="entry name" value="DUF5753"/>
</dbReference>